<dbReference type="Proteomes" id="UP000315496">
    <property type="component" value="Chromosome 2"/>
</dbReference>
<dbReference type="GO" id="GO:0005524">
    <property type="term" value="F:ATP binding"/>
    <property type="evidence" value="ECO:0007669"/>
    <property type="project" value="UniProtKB-UniRule"/>
</dbReference>
<dbReference type="PROSITE" id="PS51194">
    <property type="entry name" value="HELICASE_CTER"/>
    <property type="match status" value="1"/>
</dbReference>
<keyword evidence="3 7" id="KW-0347">Helicase</keyword>
<keyword evidence="1 7" id="KW-0547">Nucleotide-binding</keyword>
<feature type="domain" description="Helicase ATP-binding" evidence="8">
    <location>
        <begin position="47"/>
        <end position="230"/>
    </location>
</feature>
<dbReference type="PROSITE" id="PS51192">
    <property type="entry name" value="HELICASE_ATP_BIND_1"/>
    <property type="match status" value="1"/>
</dbReference>
<dbReference type="OrthoDB" id="10256233at2759"/>
<evidence type="ECO:0000259" key="8">
    <source>
        <dbReference type="PROSITE" id="PS51192"/>
    </source>
</evidence>
<comment type="similarity">
    <text evidence="7">Belongs to the DEAD box helicase family.</text>
</comment>
<dbReference type="SMART" id="SM00490">
    <property type="entry name" value="HELICc"/>
    <property type="match status" value="1"/>
</dbReference>
<evidence type="ECO:0000313" key="12">
    <source>
        <dbReference type="Proteomes" id="UP000315496"/>
    </source>
</evidence>
<evidence type="ECO:0000259" key="9">
    <source>
        <dbReference type="PROSITE" id="PS51194"/>
    </source>
</evidence>
<dbReference type="Gene3D" id="3.40.50.300">
    <property type="entry name" value="P-loop containing nucleotide triphosphate hydrolases"/>
    <property type="match status" value="2"/>
</dbReference>
<evidence type="ECO:0000256" key="4">
    <source>
        <dbReference type="ARBA" id="ARBA00022840"/>
    </source>
</evidence>
<evidence type="ECO:0000259" key="10">
    <source>
        <dbReference type="PROSITE" id="PS51195"/>
    </source>
</evidence>
<comment type="function">
    <text evidence="7">RNA helicase.</text>
</comment>
<dbReference type="InterPro" id="IPR011545">
    <property type="entry name" value="DEAD/DEAH_box_helicase_dom"/>
</dbReference>
<dbReference type="SUPFAM" id="SSF52540">
    <property type="entry name" value="P-loop containing nucleoside triphosphate hydrolases"/>
    <property type="match status" value="1"/>
</dbReference>
<dbReference type="CDD" id="cd18787">
    <property type="entry name" value="SF2_C_DEAD"/>
    <property type="match status" value="1"/>
</dbReference>
<accession>A0A4Z1T8F6</accession>
<protein>
    <recommendedName>
        <fullName evidence="7">ATP-dependent RNA helicase</fullName>
        <ecNumber evidence="7">3.6.4.13</ecNumber>
    </recommendedName>
</protein>
<dbReference type="PANTHER" id="PTHR24031">
    <property type="entry name" value="RNA HELICASE"/>
    <property type="match status" value="1"/>
</dbReference>
<evidence type="ECO:0000256" key="3">
    <source>
        <dbReference type="ARBA" id="ARBA00022806"/>
    </source>
</evidence>
<dbReference type="EMBL" id="VDLU01000002">
    <property type="protein sequence ID" value="TNJ28869.1"/>
    <property type="molecule type" value="Genomic_DNA"/>
</dbReference>
<dbReference type="InterPro" id="IPR001650">
    <property type="entry name" value="Helicase_C-like"/>
</dbReference>
<dbReference type="InterPro" id="IPR027417">
    <property type="entry name" value="P-loop_NTPase"/>
</dbReference>
<dbReference type="VEuPathDB" id="GiardiaDB:GMRT_15539"/>
<evidence type="ECO:0000313" key="11">
    <source>
        <dbReference type="EMBL" id="TNJ28869.1"/>
    </source>
</evidence>
<dbReference type="AlphaFoldDB" id="A0A4Z1T8F6"/>
<keyword evidence="2 7" id="KW-0378">Hydrolase</keyword>
<sequence length="477" mass="52907">MSEPRKGSLLDPSTTWKDLGVSTHIVEALDSCGFPTPSSTQTSALKHILQKPYPSGLFEAPTGTGKTLAFLTAAMERVNKTINAPQVTIVAHTKILAIQIYGVAKDFGSQCGISVGLCIRDEDMDKKDAPTEKTHVIVGLALNLKSFFAGKVKRGSKGGPQRVPGVADAGKVIMAIVDEADVFCQGNIKEDLRTFFSIIPPSAQRLMFSATLNDNETEELTELFIDRSKPFFSEKFSFYLGNTAQFIVASPSIDDKLKIIKNVLNINFGQSSLSMFVFCEKKVEVDRVTEILERDGYTVAHYHSDVKPKKRREMFHNFTAGNIHCMICTDGLARGIDVSQVILVINLHPPVKWEDGIPKDGDSTVYIHRIGRGGRFGRASIALTLFTEDERKYVEQIKKEVTNRYECQKQTDELVMELTGDMADVIKGDTDSLPVDNIYHQLRVKYKDLAALVDKYEEEMRAQDPSVVGVDNNVEGL</sequence>
<comment type="caution">
    <text evidence="11">The sequence shown here is derived from an EMBL/GenBank/DDBJ whole genome shotgun (WGS) entry which is preliminary data.</text>
</comment>
<reference evidence="11 12" key="1">
    <citation type="submission" date="2019-05" db="EMBL/GenBank/DDBJ databases">
        <title>The compact genome of Giardia muris reveals important steps in the evolution of intestinal protozoan parasites.</title>
        <authorList>
            <person name="Xu F."/>
            <person name="Jimenez-Gonzalez A."/>
            <person name="Einarsson E."/>
            <person name="Astvaldsson A."/>
            <person name="Peirasmaki D."/>
            <person name="Eckmann L."/>
            <person name="Andersson J.O."/>
            <person name="Svard S.G."/>
            <person name="Jerlstrom-Hultqvist J."/>
        </authorList>
    </citation>
    <scope>NUCLEOTIDE SEQUENCE [LARGE SCALE GENOMIC DNA]</scope>
    <source>
        <strain evidence="11 12">Roberts-Thomson</strain>
    </source>
</reference>
<evidence type="ECO:0000256" key="5">
    <source>
        <dbReference type="ARBA" id="ARBA00022884"/>
    </source>
</evidence>
<dbReference type="Pfam" id="PF00271">
    <property type="entry name" value="Helicase_C"/>
    <property type="match status" value="1"/>
</dbReference>
<dbReference type="GO" id="GO:0003724">
    <property type="term" value="F:RNA helicase activity"/>
    <property type="evidence" value="ECO:0007669"/>
    <property type="project" value="UniProtKB-EC"/>
</dbReference>
<dbReference type="SMART" id="SM00487">
    <property type="entry name" value="DEXDc"/>
    <property type="match status" value="1"/>
</dbReference>
<comment type="catalytic activity">
    <reaction evidence="7">
        <text>ATP + H2O = ADP + phosphate + H(+)</text>
        <dbReference type="Rhea" id="RHEA:13065"/>
        <dbReference type="ChEBI" id="CHEBI:15377"/>
        <dbReference type="ChEBI" id="CHEBI:15378"/>
        <dbReference type="ChEBI" id="CHEBI:30616"/>
        <dbReference type="ChEBI" id="CHEBI:43474"/>
        <dbReference type="ChEBI" id="CHEBI:456216"/>
        <dbReference type="EC" id="3.6.4.13"/>
    </reaction>
</comment>
<dbReference type="InterPro" id="IPR014001">
    <property type="entry name" value="Helicase_ATP-bd"/>
</dbReference>
<name>A0A4Z1T8F6_GIAMU</name>
<keyword evidence="5 7" id="KW-0694">RNA-binding</keyword>
<feature type="short sequence motif" description="Q motif" evidence="6">
    <location>
        <begin position="14"/>
        <end position="42"/>
    </location>
</feature>
<dbReference type="Pfam" id="PF00270">
    <property type="entry name" value="DEAD"/>
    <property type="match status" value="1"/>
</dbReference>
<keyword evidence="4 7" id="KW-0067">ATP-binding</keyword>
<evidence type="ECO:0000256" key="7">
    <source>
        <dbReference type="RuleBase" id="RU365068"/>
    </source>
</evidence>
<dbReference type="PROSITE" id="PS51195">
    <property type="entry name" value="Q_MOTIF"/>
    <property type="match status" value="1"/>
</dbReference>
<dbReference type="GO" id="GO:0003723">
    <property type="term" value="F:RNA binding"/>
    <property type="evidence" value="ECO:0007669"/>
    <property type="project" value="UniProtKB-UniRule"/>
</dbReference>
<keyword evidence="12" id="KW-1185">Reference proteome</keyword>
<evidence type="ECO:0000256" key="1">
    <source>
        <dbReference type="ARBA" id="ARBA00022741"/>
    </source>
</evidence>
<evidence type="ECO:0000256" key="2">
    <source>
        <dbReference type="ARBA" id="ARBA00022801"/>
    </source>
</evidence>
<feature type="domain" description="Helicase C-terminal" evidence="9">
    <location>
        <begin position="252"/>
        <end position="419"/>
    </location>
</feature>
<dbReference type="GO" id="GO:0016787">
    <property type="term" value="F:hydrolase activity"/>
    <property type="evidence" value="ECO:0007669"/>
    <property type="project" value="UniProtKB-KW"/>
</dbReference>
<organism evidence="11 12">
    <name type="scientific">Giardia muris</name>
    <dbReference type="NCBI Taxonomy" id="5742"/>
    <lineage>
        <taxon>Eukaryota</taxon>
        <taxon>Metamonada</taxon>
        <taxon>Diplomonadida</taxon>
        <taxon>Hexamitidae</taxon>
        <taxon>Giardiinae</taxon>
        <taxon>Giardia</taxon>
    </lineage>
</organism>
<comment type="domain">
    <text evidence="7">The Q motif is unique to and characteristic of the DEAD box family of RNA helicases and controls ATP binding and hydrolysis.</text>
</comment>
<gene>
    <name evidence="11" type="ORF">GMRT_15539</name>
</gene>
<dbReference type="EC" id="3.6.4.13" evidence="7"/>
<feature type="domain" description="DEAD-box RNA helicase Q" evidence="10">
    <location>
        <begin position="14"/>
        <end position="42"/>
    </location>
</feature>
<proteinExistence type="inferred from homology"/>
<dbReference type="InterPro" id="IPR014014">
    <property type="entry name" value="RNA_helicase_DEAD_Q_motif"/>
</dbReference>
<evidence type="ECO:0000256" key="6">
    <source>
        <dbReference type="PROSITE-ProRule" id="PRU00552"/>
    </source>
</evidence>